<dbReference type="AlphaFoldDB" id="A0A0F0LTX3"/>
<protein>
    <submittedName>
        <fullName evidence="2">DUF5134 domain-containing protein</fullName>
    </submittedName>
</protein>
<dbReference type="PATRIC" id="fig|400772.4.peg.2793"/>
<evidence type="ECO:0000313" key="3">
    <source>
        <dbReference type="EMBL" id="KJL34886.1"/>
    </source>
</evidence>
<gene>
    <name evidence="2" type="ORF">DCP95_13905</name>
    <name evidence="3" type="ORF">RR49_02777</name>
    <name evidence="4" type="ORF">RR49_02924</name>
</gene>
<dbReference type="OrthoDB" id="4734452at2"/>
<evidence type="ECO:0000313" key="4">
    <source>
        <dbReference type="EMBL" id="KJL35029.1"/>
    </source>
</evidence>
<feature type="transmembrane region" description="Helical" evidence="1">
    <location>
        <begin position="6"/>
        <end position="26"/>
    </location>
</feature>
<evidence type="ECO:0000313" key="2">
    <source>
        <dbReference type="EMBL" id="HAN25639.1"/>
    </source>
</evidence>
<sequence>MFSPLWSAVFTILFSVTGVVSLVSLVRTRRAAPAGTPFGTTEVVEIAHLLMSIAMVAMVWWAAGAELTWAQIAVFAVVAIALLVSLPQATSRAGRVDLAGHAVVTGAMVWMLVAMPALMGSGGDGASGHHHSGGAADAAAPAATPEWIVVLNGVVIAVVAAFAVWWIVGLVRSSHHRARHVCHALMAGGMAVMLAVMAV</sequence>
<dbReference type="RefSeq" id="WP_048808819.1">
    <property type="nucleotide sequence ID" value="NZ_JYIY01000080.1"/>
</dbReference>
<evidence type="ECO:0000313" key="6">
    <source>
        <dbReference type="Proteomes" id="UP000257479"/>
    </source>
</evidence>
<feature type="transmembrane region" description="Helical" evidence="1">
    <location>
        <begin position="69"/>
        <end position="86"/>
    </location>
</feature>
<evidence type="ECO:0000256" key="1">
    <source>
        <dbReference type="SAM" id="Phobius"/>
    </source>
</evidence>
<feature type="transmembrane region" description="Helical" evidence="1">
    <location>
        <begin position="98"/>
        <end position="119"/>
    </location>
</feature>
<feature type="transmembrane region" description="Helical" evidence="1">
    <location>
        <begin position="180"/>
        <end position="198"/>
    </location>
</feature>
<accession>A0A0F0LTX3</accession>
<reference evidence="2 6" key="2">
    <citation type="journal article" date="2018" name="Nat. Biotechnol.">
        <title>A standardized bacterial taxonomy based on genome phylogeny substantially revises the tree of life.</title>
        <authorList>
            <person name="Parks D.H."/>
            <person name="Chuvochina M."/>
            <person name="Waite D.W."/>
            <person name="Rinke C."/>
            <person name="Skarshewski A."/>
            <person name="Chaumeil P.A."/>
            <person name="Hugenholtz P."/>
        </authorList>
    </citation>
    <scope>NUCLEOTIDE SEQUENCE [LARGE SCALE GENOMIC DNA]</scope>
    <source>
        <strain evidence="2">UBA9152</strain>
    </source>
</reference>
<name>A0A0F0LTX3_9MICO</name>
<dbReference type="EMBL" id="DMNG01000246">
    <property type="protein sequence ID" value="HAN25639.1"/>
    <property type="molecule type" value="Genomic_DNA"/>
</dbReference>
<evidence type="ECO:0000313" key="5">
    <source>
        <dbReference type="Proteomes" id="UP000033451"/>
    </source>
</evidence>
<comment type="caution">
    <text evidence="3">The sequence shown here is derived from an EMBL/GenBank/DDBJ whole genome shotgun (WGS) entry which is preliminary data.</text>
</comment>
<feature type="transmembrane region" description="Helical" evidence="1">
    <location>
        <begin position="147"/>
        <end position="168"/>
    </location>
</feature>
<dbReference type="Proteomes" id="UP000033451">
    <property type="component" value="Unassembled WGS sequence"/>
</dbReference>
<feature type="transmembrane region" description="Helical" evidence="1">
    <location>
        <begin position="46"/>
        <end position="63"/>
    </location>
</feature>
<keyword evidence="5" id="KW-1185">Reference proteome</keyword>
<proteinExistence type="predicted"/>
<keyword evidence="1" id="KW-0472">Membrane</keyword>
<dbReference type="EMBL" id="JYIY01000080">
    <property type="protein sequence ID" value="KJL35029.1"/>
    <property type="molecule type" value="Genomic_DNA"/>
</dbReference>
<dbReference type="Proteomes" id="UP000257479">
    <property type="component" value="Unassembled WGS sequence"/>
</dbReference>
<organism evidence="3 5">
    <name type="scientific">Microbacterium ginsengisoli</name>
    <dbReference type="NCBI Taxonomy" id="400772"/>
    <lineage>
        <taxon>Bacteria</taxon>
        <taxon>Bacillati</taxon>
        <taxon>Actinomycetota</taxon>
        <taxon>Actinomycetes</taxon>
        <taxon>Micrococcales</taxon>
        <taxon>Microbacteriaceae</taxon>
        <taxon>Microbacterium</taxon>
    </lineage>
</organism>
<reference evidence="3 5" key="1">
    <citation type="submission" date="2015-02" db="EMBL/GenBank/DDBJ databases">
        <title>Draft genome sequences of ten Microbacterium spp. with emphasis on heavy metal contaminated environments.</title>
        <authorList>
            <person name="Corretto E."/>
        </authorList>
    </citation>
    <scope>NUCLEOTIDE SEQUENCE [LARGE SCALE GENOMIC DNA]</scope>
    <source>
        <strain evidence="3 5">DSM 18659</strain>
    </source>
</reference>
<dbReference type="EMBL" id="JYIY01000080">
    <property type="protein sequence ID" value="KJL34886.1"/>
    <property type="molecule type" value="Genomic_DNA"/>
</dbReference>
<dbReference type="Pfam" id="PF17197">
    <property type="entry name" value="DUF5134"/>
    <property type="match status" value="1"/>
</dbReference>
<dbReference type="InterPro" id="IPR033458">
    <property type="entry name" value="DUF5134"/>
</dbReference>
<keyword evidence="1" id="KW-0812">Transmembrane</keyword>
<keyword evidence="1" id="KW-1133">Transmembrane helix</keyword>